<accession>A0A383WNF2</accession>
<feature type="domain" description="Complex 1 LYR protein" evidence="1">
    <location>
        <begin position="6"/>
        <end position="63"/>
    </location>
</feature>
<dbReference type="Pfam" id="PF05347">
    <property type="entry name" value="Complex1_LYR"/>
    <property type="match status" value="1"/>
</dbReference>
<dbReference type="STRING" id="3088.A0A383WNF2"/>
<dbReference type="InterPro" id="IPR045297">
    <property type="entry name" value="Complex1_LYR_LYRM4"/>
</dbReference>
<dbReference type="CDD" id="cd20264">
    <property type="entry name" value="Complex1_LYR_LYRM4"/>
    <property type="match status" value="1"/>
</dbReference>
<dbReference type="PANTHER" id="PTHR47158:SF1">
    <property type="entry name" value="OS08G0239000 PROTEIN"/>
    <property type="match status" value="1"/>
</dbReference>
<dbReference type="GO" id="GO:0016226">
    <property type="term" value="P:iron-sulfur cluster assembly"/>
    <property type="evidence" value="ECO:0007669"/>
    <property type="project" value="InterPro"/>
</dbReference>
<dbReference type="InterPro" id="IPR008011">
    <property type="entry name" value="Complex1_LYR_dom"/>
</dbReference>
<protein>
    <recommendedName>
        <fullName evidence="1">Complex 1 LYR protein domain-containing protein</fullName>
    </recommendedName>
</protein>
<evidence type="ECO:0000313" key="3">
    <source>
        <dbReference type="Proteomes" id="UP000256970"/>
    </source>
</evidence>
<evidence type="ECO:0000259" key="1">
    <source>
        <dbReference type="Pfam" id="PF05347"/>
    </source>
</evidence>
<name>A0A383WNF2_TETOB</name>
<evidence type="ECO:0000313" key="2">
    <source>
        <dbReference type="EMBL" id="SZX78977.1"/>
    </source>
</evidence>
<keyword evidence="3" id="KW-1185">Reference proteome</keyword>
<dbReference type="EMBL" id="FNXT01001347">
    <property type="protein sequence ID" value="SZX78977.1"/>
    <property type="molecule type" value="Genomic_DNA"/>
</dbReference>
<dbReference type="Proteomes" id="UP000256970">
    <property type="component" value="Unassembled WGS sequence"/>
</dbReference>
<reference evidence="2 3" key="1">
    <citation type="submission" date="2016-10" db="EMBL/GenBank/DDBJ databases">
        <authorList>
            <person name="Cai Z."/>
        </authorList>
    </citation>
    <scope>NUCLEOTIDE SEQUENCE [LARGE SCALE GENOMIC DNA]</scope>
</reference>
<dbReference type="AlphaFoldDB" id="A0A383WNF2"/>
<proteinExistence type="predicted"/>
<sequence length="135" mass="15496">MPSAAEVKSLFRQFLRVGRKFPNYNIRHYIQRRSKEEFHSLAANADAAAAEAAWQRAKSQLEVWQRQSVVYQLYGRKVKTVLVRAGSGSRSTPARWLMQLQRHSVAGEQNDALGMRRQQLEEAQQQQQLLEEAAA</sequence>
<gene>
    <name evidence="2" type="ORF">BQ4739_LOCUS19275</name>
</gene>
<dbReference type="PANTHER" id="PTHR47158">
    <property type="entry name" value="OS08G0239000 PROTEIN"/>
    <property type="match status" value="1"/>
</dbReference>
<organism evidence="2 3">
    <name type="scientific">Tetradesmus obliquus</name>
    <name type="common">Green alga</name>
    <name type="synonym">Acutodesmus obliquus</name>
    <dbReference type="NCBI Taxonomy" id="3088"/>
    <lineage>
        <taxon>Eukaryota</taxon>
        <taxon>Viridiplantae</taxon>
        <taxon>Chlorophyta</taxon>
        <taxon>core chlorophytes</taxon>
        <taxon>Chlorophyceae</taxon>
        <taxon>CS clade</taxon>
        <taxon>Sphaeropleales</taxon>
        <taxon>Scenedesmaceae</taxon>
        <taxon>Tetradesmus</taxon>
    </lineage>
</organism>